<sequence>SCFLGSATFSVSDLLRAKDERLTLSLNLPDVCYMCSKAKSSGW</sequence>
<reference evidence="1" key="2">
    <citation type="submission" date="2004-02" db="EMBL/GenBank/DDBJ databases">
        <authorList>
            <consortium name="Genoscope"/>
            <consortium name="Whitehead Institute Centre for Genome Research"/>
        </authorList>
    </citation>
    <scope>NUCLEOTIDE SEQUENCE</scope>
</reference>
<comment type="caution">
    <text evidence="1">The sequence shown here is derived from an EMBL/GenBank/DDBJ whole genome shotgun (WGS) entry which is preliminary data.</text>
</comment>
<feature type="non-terminal residue" evidence="1">
    <location>
        <position position="43"/>
    </location>
</feature>
<dbReference type="OrthoDB" id="8957997at2759"/>
<reference evidence="1" key="1">
    <citation type="journal article" date="2004" name="Nature">
        <title>Genome duplication in the teleost fish Tetraodon nigroviridis reveals the early vertebrate proto-karyotype.</title>
        <authorList>
            <person name="Jaillon O."/>
            <person name="Aury J.-M."/>
            <person name="Brunet F."/>
            <person name="Petit J.-L."/>
            <person name="Stange-Thomann N."/>
            <person name="Mauceli E."/>
            <person name="Bouneau L."/>
            <person name="Fischer C."/>
            <person name="Ozouf-Costaz C."/>
            <person name="Bernot A."/>
            <person name="Nicaud S."/>
            <person name="Jaffe D."/>
            <person name="Fisher S."/>
            <person name="Lutfalla G."/>
            <person name="Dossat C."/>
            <person name="Segurens B."/>
            <person name="Dasilva C."/>
            <person name="Salanoubat M."/>
            <person name="Levy M."/>
            <person name="Boudet N."/>
            <person name="Castellano S."/>
            <person name="Anthouard V."/>
            <person name="Jubin C."/>
            <person name="Castelli V."/>
            <person name="Katinka M."/>
            <person name="Vacherie B."/>
            <person name="Biemont C."/>
            <person name="Skalli Z."/>
            <person name="Cattolico L."/>
            <person name="Poulain J."/>
            <person name="De Berardinis V."/>
            <person name="Cruaud C."/>
            <person name="Duprat S."/>
            <person name="Brottier P."/>
            <person name="Coutanceau J.-P."/>
            <person name="Gouzy J."/>
            <person name="Parra G."/>
            <person name="Lardier G."/>
            <person name="Chapple C."/>
            <person name="McKernan K.J."/>
            <person name="McEwan P."/>
            <person name="Bosak S."/>
            <person name="Kellis M."/>
            <person name="Volff J.-N."/>
            <person name="Guigo R."/>
            <person name="Zody M.C."/>
            <person name="Mesirov J."/>
            <person name="Lindblad-Toh K."/>
            <person name="Birren B."/>
            <person name="Nusbaum C."/>
            <person name="Kahn D."/>
            <person name="Robinson-Rechavi M."/>
            <person name="Laudet V."/>
            <person name="Schachter V."/>
            <person name="Quetier F."/>
            <person name="Saurin W."/>
            <person name="Scarpelli C."/>
            <person name="Wincker P."/>
            <person name="Lander E.S."/>
            <person name="Weissenbach J."/>
            <person name="Roest Crollius H."/>
        </authorList>
    </citation>
    <scope>NUCLEOTIDE SEQUENCE [LARGE SCALE GENOMIC DNA]</scope>
</reference>
<protein>
    <submittedName>
        <fullName evidence="1">(spotted green pufferfish) hypothetical protein</fullName>
    </submittedName>
</protein>
<gene>
    <name evidence="1" type="ORF">GSTENG00013141001</name>
</gene>
<dbReference type="KEGG" id="tng:GSTEN00013141G001"/>
<dbReference type="AlphaFoldDB" id="Q4ST35"/>
<organism evidence="1">
    <name type="scientific">Tetraodon nigroviridis</name>
    <name type="common">Spotted green pufferfish</name>
    <name type="synonym">Chelonodon nigroviridis</name>
    <dbReference type="NCBI Taxonomy" id="99883"/>
    <lineage>
        <taxon>Eukaryota</taxon>
        <taxon>Metazoa</taxon>
        <taxon>Chordata</taxon>
        <taxon>Craniata</taxon>
        <taxon>Vertebrata</taxon>
        <taxon>Euteleostomi</taxon>
        <taxon>Actinopterygii</taxon>
        <taxon>Neopterygii</taxon>
        <taxon>Teleostei</taxon>
        <taxon>Neoteleostei</taxon>
        <taxon>Acanthomorphata</taxon>
        <taxon>Eupercaria</taxon>
        <taxon>Tetraodontiformes</taxon>
        <taxon>Tetradontoidea</taxon>
        <taxon>Tetraodontidae</taxon>
        <taxon>Tetraodon</taxon>
    </lineage>
</organism>
<proteinExistence type="predicted"/>
<accession>Q4ST35</accession>
<dbReference type="EMBL" id="CAAE01014305">
    <property type="protein sequence ID" value="CAF96197.1"/>
    <property type="molecule type" value="Genomic_DNA"/>
</dbReference>
<name>Q4ST35_TETNG</name>
<evidence type="ECO:0000313" key="1">
    <source>
        <dbReference type="EMBL" id="CAF96197.1"/>
    </source>
</evidence>